<protein>
    <submittedName>
        <fullName evidence="2">Protein-serine/threonine phosphatase</fullName>
    </submittedName>
</protein>
<accession>A0A183C7M4</accession>
<dbReference type="WBParaSite" id="GPLIN_000887000">
    <property type="protein sequence ID" value="GPLIN_000887000"/>
    <property type="gene ID" value="GPLIN_000887000"/>
</dbReference>
<keyword evidence="1" id="KW-1185">Reference proteome</keyword>
<proteinExistence type="predicted"/>
<organism evidence="1 2">
    <name type="scientific">Globodera pallida</name>
    <name type="common">Potato cyst nematode worm</name>
    <name type="synonym">Heterodera pallida</name>
    <dbReference type="NCBI Taxonomy" id="36090"/>
    <lineage>
        <taxon>Eukaryota</taxon>
        <taxon>Metazoa</taxon>
        <taxon>Ecdysozoa</taxon>
        <taxon>Nematoda</taxon>
        <taxon>Chromadorea</taxon>
        <taxon>Rhabditida</taxon>
        <taxon>Tylenchina</taxon>
        <taxon>Tylenchomorpha</taxon>
        <taxon>Tylenchoidea</taxon>
        <taxon>Heteroderidae</taxon>
        <taxon>Heteroderinae</taxon>
        <taxon>Globodera</taxon>
    </lineage>
</organism>
<dbReference type="Proteomes" id="UP000050741">
    <property type="component" value="Unassembled WGS sequence"/>
</dbReference>
<reference evidence="1" key="1">
    <citation type="submission" date="2014-05" db="EMBL/GenBank/DDBJ databases">
        <title>The genome and life-stage specific transcriptomes of Globodera pallida elucidate key aspects of plant parasitism by a cyst nematode.</title>
        <authorList>
            <person name="Cotton J.A."/>
            <person name="Lilley C.J."/>
            <person name="Jones L.M."/>
            <person name="Kikuchi T."/>
            <person name="Reid A.J."/>
            <person name="Thorpe P."/>
            <person name="Tsai I.J."/>
            <person name="Beasley H."/>
            <person name="Blok V."/>
            <person name="Cock P.J.A."/>
            <person name="Van den Akker S.E."/>
            <person name="Holroyd N."/>
            <person name="Hunt M."/>
            <person name="Mantelin S."/>
            <person name="Naghra H."/>
            <person name="Pain A."/>
            <person name="Palomares-Rius J.E."/>
            <person name="Zarowiecki M."/>
            <person name="Berriman M."/>
            <person name="Jones J.T."/>
            <person name="Urwin P.E."/>
        </authorList>
    </citation>
    <scope>NUCLEOTIDE SEQUENCE [LARGE SCALE GENOMIC DNA]</scope>
    <source>
        <strain evidence="1">Lindley</strain>
    </source>
</reference>
<name>A0A183C7M4_GLOPA</name>
<reference evidence="2" key="2">
    <citation type="submission" date="2016-06" db="UniProtKB">
        <authorList>
            <consortium name="WormBaseParasite"/>
        </authorList>
    </citation>
    <scope>IDENTIFICATION</scope>
</reference>
<evidence type="ECO:0000313" key="2">
    <source>
        <dbReference type="WBParaSite" id="GPLIN_000887000"/>
    </source>
</evidence>
<evidence type="ECO:0000313" key="1">
    <source>
        <dbReference type="Proteomes" id="UP000050741"/>
    </source>
</evidence>
<dbReference type="AlphaFoldDB" id="A0A183C7M4"/>
<sequence length="178" mass="19672">MAIPFLPKTPPSFKVPSSSALLFIVTLFSLNVCCPGLADVLSLHCYACAKKGAELPKGFSLLKDDQLMMDPTALGSEATDRTIKPQIRALLMNAAEYDKLRFTVVIIRRNNGSAQKKRVSNGCCRKFIINHLLVPENGNCSFGYEMEAKDELQQKECVEKDTNCTFLSINCSFPMGQV</sequence>